<reference evidence="1" key="1">
    <citation type="submission" date="2020-05" db="EMBL/GenBank/DDBJ databases">
        <authorList>
            <person name="Chiriac C."/>
            <person name="Salcher M."/>
            <person name="Ghai R."/>
            <person name="Kavagutti S V."/>
        </authorList>
    </citation>
    <scope>NUCLEOTIDE SEQUENCE</scope>
</reference>
<dbReference type="EMBL" id="LR797213">
    <property type="protein sequence ID" value="CAB4194550.1"/>
    <property type="molecule type" value="Genomic_DNA"/>
</dbReference>
<proteinExistence type="predicted"/>
<name>A0A6J5RAE2_9CAUD</name>
<sequence>MIEHGALTDLLLTHLETESGQLVGDGIAHAEGGWADGQPNKGIFVPYMVAVSSGATVEINDMAYAIDWRVNWSLRSFGGSRKQADWIATKSRNAVEGLLHSTFGTDDPYKIIGVAWSALGPVTRIDTVNPPFWQTFDSFGFICSRVQLG</sequence>
<protein>
    <submittedName>
        <fullName evidence="1">Uncharacterized protein</fullName>
    </submittedName>
</protein>
<accession>A0A6J5RAE2</accession>
<gene>
    <name evidence="1" type="ORF">UFOVP1264_5</name>
</gene>
<organism evidence="1">
    <name type="scientific">uncultured Caudovirales phage</name>
    <dbReference type="NCBI Taxonomy" id="2100421"/>
    <lineage>
        <taxon>Viruses</taxon>
        <taxon>Duplodnaviria</taxon>
        <taxon>Heunggongvirae</taxon>
        <taxon>Uroviricota</taxon>
        <taxon>Caudoviricetes</taxon>
        <taxon>Peduoviridae</taxon>
        <taxon>Maltschvirus</taxon>
        <taxon>Maltschvirus maltsch</taxon>
    </lineage>
</organism>
<evidence type="ECO:0000313" key="1">
    <source>
        <dbReference type="EMBL" id="CAB4194550.1"/>
    </source>
</evidence>